<comment type="caution">
    <text evidence="2">The sequence shown here is derived from an EMBL/GenBank/DDBJ whole genome shotgun (WGS) entry which is preliminary data.</text>
</comment>
<evidence type="ECO:0000256" key="1">
    <source>
        <dbReference type="SAM" id="SignalP"/>
    </source>
</evidence>
<keyword evidence="1" id="KW-0732">Signal</keyword>
<gene>
    <name evidence="2" type="ORF">CLV62_10684</name>
</gene>
<feature type="signal peptide" evidence="1">
    <location>
        <begin position="1"/>
        <end position="22"/>
    </location>
</feature>
<dbReference type="EMBL" id="QICL01000006">
    <property type="protein sequence ID" value="PXV65911.1"/>
    <property type="molecule type" value="Genomic_DNA"/>
</dbReference>
<reference evidence="2 3" key="1">
    <citation type="submission" date="2018-03" db="EMBL/GenBank/DDBJ databases">
        <title>Genomic Encyclopedia of Archaeal and Bacterial Type Strains, Phase II (KMG-II): from individual species to whole genera.</title>
        <authorList>
            <person name="Goeker M."/>
        </authorList>
    </citation>
    <scope>NUCLEOTIDE SEQUENCE [LARGE SCALE GENOMIC DNA]</scope>
    <source>
        <strain evidence="2 3">DSM 100214</strain>
    </source>
</reference>
<evidence type="ECO:0000313" key="3">
    <source>
        <dbReference type="Proteomes" id="UP000247973"/>
    </source>
</evidence>
<dbReference type="PROSITE" id="PS51257">
    <property type="entry name" value="PROKAR_LIPOPROTEIN"/>
    <property type="match status" value="1"/>
</dbReference>
<keyword evidence="3" id="KW-1185">Reference proteome</keyword>
<proteinExistence type="predicted"/>
<dbReference type="Proteomes" id="UP000247973">
    <property type="component" value="Unassembled WGS sequence"/>
</dbReference>
<accession>A0A2V3PQZ5</accession>
<dbReference type="OrthoDB" id="995759at2"/>
<protein>
    <submittedName>
        <fullName evidence="2">Uncharacterized protein</fullName>
    </submittedName>
</protein>
<name>A0A2V3PQZ5_9BACT</name>
<evidence type="ECO:0000313" key="2">
    <source>
        <dbReference type="EMBL" id="PXV65911.1"/>
    </source>
</evidence>
<feature type="chain" id="PRO_5016172040" evidence="1">
    <location>
        <begin position="23"/>
        <end position="270"/>
    </location>
</feature>
<organism evidence="2 3">
    <name type="scientific">Dysgonomonas alginatilytica</name>
    <dbReference type="NCBI Taxonomy" id="1605892"/>
    <lineage>
        <taxon>Bacteria</taxon>
        <taxon>Pseudomonadati</taxon>
        <taxon>Bacteroidota</taxon>
        <taxon>Bacteroidia</taxon>
        <taxon>Bacteroidales</taxon>
        <taxon>Dysgonomonadaceae</taxon>
        <taxon>Dysgonomonas</taxon>
    </lineage>
</organism>
<dbReference type="AlphaFoldDB" id="A0A2V3PQZ5"/>
<sequence length="270" mass="30210">MKKKLFYFFITTLCLIGFVSCSDDDEDTDIKFLYGSEKVSSVSVTSVDKISVETRNAKGTYTVKSNNEEIATAKIDEYEDLITGKKDFRINIQGIKEGSTSITVIDSENRSATLKVDVIIKTVSLMITSQGASVEAENGTPEDQPAIDKVTEEIKSKLAPIGGGFKLIYASQYEGTLIYYPNIQKLSEKVEGTFKFEGNEATERMILKFFYNNTEYVYDPYGGSALTYSTRTSEVRVVFMRDFTNDYIGMTKPKIKKASGALFMSPRITF</sequence>
<dbReference type="RefSeq" id="WP_110310099.1">
    <property type="nucleotide sequence ID" value="NZ_QICL01000006.1"/>
</dbReference>